<dbReference type="InterPro" id="IPR029017">
    <property type="entry name" value="Enolase-like_N"/>
</dbReference>
<comment type="pathway">
    <text evidence="2">Aromatic compound metabolism.</text>
</comment>
<dbReference type="InterPro" id="IPR029065">
    <property type="entry name" value="Enolase_C-like"/>
</dbReference>
<dbReference type="InterPro" id="IPR013341">
    <property type="entry name" value="Mandelate_racemase_N_dom"/>
</dbReference>
<comment type="similarity">
    <text evidence="3">Belongs to the mandelate racemase/muconate lactonizing enzyme family.</text>
</comment>
<feature type="active site" description="Proton donor" evidence="8">
    <location>
        <position position="327"/>
    </location>
</feature>
<dbReference type="Pfam" id="PF13378">
    <property type="entry name" value="MR_MLE_C"/>
    <property type="match status" value="1"/>
</dbReference>
<feature type="compositionally biased region" description="Low complexity" evidence="9">
    <location>
        <begin position="395"/>
        <end position="408"/>
    </location>
</feature>
<dbReference type="GO" id="GO:0030145">
    <property type="term" value="F:manganese ion binding"/>
    <property type="evidence" value="ECO:0007669"/>
    <property type="project" value="InterPro"/>
</dbReference>
<organism evidence="11 12">
    <name type="scientific">Eilatimonas milleporae</name>
    <dbReference type="NCBI Taxonomy" id="911205"/>
    <lineage>
        <taxon>Bacteria</taxon>
        <taxon>Pseudomonadati</taxon>
        <taxon>Pseudomonadota</taxon>
        <taxon>Alphaproteobacteria</taxon>
        <taxon>Kordiimonadales</taxon>
        <taxon>Kordiimonadaceae</taxon>
        <taxon>Eilatimonas</taxon>
    </lineage>
</organism>
<dbReference type="InParanoid" id="A0A3M0CEE5"/>
<accession>A0A3M0CEE5</accession>
<evidence type="ECO:0000313" key="11">
    <source>
        <dbReference type="EMBL" id="RMB08108.1"/>
    </source>
</evidence>
<dbReference type="GO" id="GO:0009063">
    <property type="term" value="P:amino acid catabolic process"/>
    <property type="evidence" value="ECO:0007669"/>
    <property type="project" value="InterPro"/>
</dbReference>
<dbReference type="InterPro" id="IPR018110">
    <property type="entry name" value="Mandel_Rmase/mucon_lact_enz_CS"/>
</dbReference>
<evidence type="ECO:0000256" key="2">
    <source>
        <dbReference type="ARBA" id="ARBA00005211"/>
    </source>
</evidence>
<dbReference type="Proteomes" id="UP000271227">
    <property type="component" value="Unassembled WGS sequence"/>
</dbReference>
<proteinExistence type="inferred from homology"/>
<dbReference type="OrthoDB" id="9775913at2"/>
<evidence type="ECO:0000256" key="5">
    <source>
        <dbReference type="ARBA" id="ARBA00022797"/>
    </source>
</evidence>
<sequence>MSQIRVRSLEAVIVDLPMRRLQRFAAIGARDQSIVLIRILTEDGIEGIGEAVTPSGPWWGGESVESIKLMIDRYIAPHVVGADPFAITPLMAAINRTLYGNSFAKAGVEMALLDIQGKALDLPLCDLLGGPRRSSLACSWPLATGKAEAEIAEAEAMIEAGRHNIFKMKLGALAPEQDVARAGAVARALEGRASVRVDPNEQWDETTAKWAVPRMEEAGVVMVEQPMARWNHEASARLTARTGAAVMIDEGVTTPEDMVRVAAMRAADLVSLKIMKSAGILPTKRIADIAAAGGVSLYMGTFLESSIGTAANMQLCVTLPALPYGGELCGPGLIAEDIAAQPAIYSDFALHLPDGPGIAATLDEDRFRAFRRDRDYTVHSVPGQPEPSGQTGPSDQPDIPDQTDIPDQAGIPDQTGTAG</sequence>
<feature type="active site" description="Proton acceptor" evidence="8">
    <location>
        <position position="169"/>
    </location>
</feature>
<evidence type="ECO:0000313" key="12">
    <source>
        <dbReference type="Proteomes" id="UP000271227"/>
    </source>
</evidence>
<dbReference type="SFLD" id="SFLDG00180">
    <property type="entry name" value="muconate_cycloisomerase"/>
    <property type="match status" value="1"/>
</dbReference>
<dbReference type="PANTHER" id="PTHR48073:SF2">
    <property type="entry name" value="O-SUCCINYLBENZOATE SYNTHASE"/>
    <property type="match status" value="1"/>
</dbReference>
<evidence type="ECO:0000256" key="8">
    <source>
        <dbReference type="PIRSR" id="PIRSR613370-1"/>
    </source>
</evidence>
<dbReference type="InterPro" id="IPR013370">
    <property type="entry name" value="Chloromuconate_cycloisomerase"/>
</dbReference>
<gene>
    <name evidence="11" type="ORF">BXY39_2204</name>
</gene>
<dbReference type="PROSITE" id="PS00908">
    <property type="entry name" value="MR_MLE_1"/>
    <property type="match status" value="1"/>
</dbReference>
<dbReference type="SUPFAM" id="SSF51604">
    <property type="entry name" value="Enolase C-terminal domain-like"/>
    <property type="match status" value="1"/>
</dbReference>
<evidence type="ECO:0000259" key="10">
    <source>
        <dbReference type="SMART" id="SM00922"/>
    </source>
</evidence>
<name>A0A3M0CEE5_9PROT</name>
<dbReference type="RefSeq" id="WP_121939010.1">
    <property type="nucleotide sequence ID" value="NZ_REFR01000011.1"/>
</dbReference>
<dbReference type="SUPFAM" id="SSF54826">
    <property type="entry name" value="Enolase N-terminal domain-like"/>
    <property type="match status" value="1"/>
</dbReference>
<dbReference type="InterPro" id="IPR036849">
    <property type="entry name" value="Enolase-like_C_sf"/>
</dbReference>
<comment type="caution">
    <text evidence="11">The sequence shown here is derived from an EMBL/GenBank/DDBJ whole genome shotgun (WGS) entry which is preliminary data.</text>
</comment>
<keyword evidence="4" id="KW-0479">Metal-binding</keyword>
<dbReference type="EMBL" id="REFR01000011">
    <property type="protein sequence ID" value="RMB08108.1"/>
    <property type="molecule type" value="Genomic_DNA"/>
</dbReference>
<keyword evidence="12" id="KW-1185">Reference proteome</keyword>
<dbReference type="GO" id="GO:0000287">
    <property type="term" value="F:magnesium ion binding"/>
    <property type="evidence" value="ECO:0007669"/>
    <property type="project" value="UniProtKB-ARBA"/>
</dbReference>
<dbReference type="InterPro" id="IPR013342">
    <property type="entry name" value="Mandelate_racemase_C"/>
</dbReference>
<feature type="region of interest" description="Disordered" evidence="9">
    <location>
        <begin position="373"/>
        <end position="419"/>
    </location>
</feature>
<evidence type="ECO:0000256" key="1">
    <source>
        <dbReference type="ARBA" id="ARBA00001936"/>
    </source>
</evidence>
<dbReference type="PROSITE" id="PS00909">
    <property type="entry name" value="MR_MLE_2"/>
    <property type="match status" value="1"/>
</dbReference>
<dbReference type="PANTHER" id="PTHR48073">
    <property type="entry name" value="O-SUCCINYLBENZOATE SYNTHASE-RELATED"/>
    <property type="match status" value="1"/>
</dbReference>
<dbReference type="GO" id="GO:0018850">
    <property type="term" value="F:chloromuconate cycloisomerase activity"/>
    <property type="evidence" value="ECO:0007669"/>
    <property type="project" value="InterPro"/>
</dbReference>
<feature type="domain" description="Mandelate racemase/muconate lactonizing enzyme C-terminal" evidence="10">
    <location>
        <begin position="148"/>
        <end position="245"/>
    </location>
</feature>
<evidence type="ECO:0000256" key="3">
    <source>
        <dbReference type="ARBA" id="ARBA00008031"/>
    </source>
</evidence>
<dbReference type="Gene3D" id="3.20.20.120">
    <property type="entry name" value="Enolase-like C-terminal domain"/>
    <property type="match status" value="1"/>
</dbReference>
<evidence type="ECO:0000256" key="7">
    <source>
        <dbReference type="ARBA" id="ARBA00023235"/>
    </source>
</evidence>
<keyword evidence="5" id="KW-0058">Aromatic hydrocarbons catabolism</keyword>
<dbReference type="Pfam" id="PF02746">
    <property type="entry name" value="MR_MLE_N"/>
    <property type="match status" value="1"/>
</dbReference>
<evidence type="ECO:0000256" key="9">
    <source>
        <dbReference type="SAM" id="MobiDB-lite"/>
    </source>
</evidence>
<dbReference type="Gene3D" id="3.30.390.10">
    <property type="entry name" value="Enolase-like, N-terminal domain"/>
    <property type="match status" value="1"/>
</dbReference>
<reference evidence="11 12" key="1">
    <citation type="submission" date="2018-10" db="EMBL/GenBank/DDBJ databases">
        <title>Genomic Encyclopedia of Archaeal and Bacterial Type Strains, Phase II (KMG-II): from individual species to whole genera.</title>
        <authorList>
            <person name="Goeker M."/>
        </authorList>
    </citation>
    <scope>NUCLEOTIDE SEQUENCE [LARGE SCALE GENOMIC DNA]</scope>
    <source>
        <strain evidence="11 12">DSM 25217</strain>
    </source>
</reference>
<dbReference type="SFLD" id="SFLDS00001">
    <property type="entry name" value="Enolase"/>
    <property type="match status" value="1"/>
</dbReference>
<evidence type="ECO:0000256" key="6">
    <source>
        <dbReference type="ARBA" id="ARBA00023211"/>
    </source>
</evidence>
<evidence type="ECO:0000256" key="4">
    <source>
        <dbReference type="ARBA" id="ARBA00022723"/>
    </source>
</evidence>
<keyword evidence="6" id="KW-0464">Manganese</keyword>
<protein>
    <submittedName>
        <fullName evidence="11">Muconate cycloisomerase</fullName>
    </submittedName>
</protein>
<dbReference type="NCBIfam" id="TIGR02534">
    <property type="entry name" value="mucon_cyclo"/>
    <property type="match status" value="1"/>
</dbReference>
<dbReference type="SFLD" id="SFLDG01258">
    <property type="entry name" value="(chloro)muconate_cycloisomeras"/>
    <property type="match status" value="1"/>
</dbReference>
<keyword evidence="7 11" id="KW-0413">Isomerase</keyword>
<dbReference type="GO" id="GO:0006518">
    <property type="term" value="P:peptide metabolic process"/>
    <property type="evidence" value="ECO:0007669"/>
    <property type="project" value="UniProtKB-ARBA"/>
</dbReference>
<comment type="cofactor">
    <cofactor evidence="1">
        <name>Mn(2+)</name>
        <dbReference type="ChEBI" id="CHEBI:29035"/>
    </cofactor>
</comment>
<dbReference type="GO" id="GO:0016854">
    <property type="term" value="F:racemase and epimerase activity"/>
    <property type="evidence" value="ECO:0007669"/>
    <property type="project" value="UniProtKB-ARBA"/>
</dbReference>
<dbReference type="GO" id="GO:0018849">
    <property type="term" value="F:muconate cycloisomerase activity"/>
    <property type="evidence" value="ECO:0007669"/>
    <property type="project" value="InterPro"/>
</dbReference>
<dbReference type="AlphaFoldDB" id="A0A3M0CEE5"/>
<dbReference type="SMART" id="SM00922">
    <property type="entry name" value="MR_MLE"/>
    <property type="match status" value="1"/>
</dbReference>